<dbReference type="Gene3D" id="3.30.70.360">
    <property type="match status" value="1"/>
</dbReference>
<keyword evidence="3" id="KW-1185">Reference proteome</keyword>
<dbReference type="RefSeq" id="WP_194701050.1">
    <property type="nucleotide sequence ID" value="NZ_JADKNH010000003.1"/>
</dbReference>
<dbReference type="EMBL" id="JADKNH010000003">
    <property type="protein sequence ID" value="MBF4692814.1"/>
    <property type="molecule type" value="Genomic_DNA"/>
</dbReference>
<dbReference type="Pfam" id="PF07687">
    <property type="entry name" value="M20_dimer"/>
    <property type="match status" value="1"/>
</dbReference>
<dbReference type="Proteomes" id="UP000614200">
    <property type="component" value="Unassembled WGS sequence"/>
</dbReference>
<accession>A0ABR9ZQV3</accession>
<evidence type="ECO:0000313" key="2">
    <source>
        <dbReference type="EMBL" id="MBF4692814.1"/>
    </source>
</evidence>
<comment type="caution">
    <text evidence="2">The sequence shown here is derived from an EMBL/GenBank/DDBJ whole genome shotgun (WGS) entry which is preliminary data.</text>
</comment>
<sequence length="383" mass="43026">MQLDQLASDVIEFRRELHKIPENGFEEHKTSQYLQTVLKSLNIDFEIVFGTGILAYIKGRDPKRTLAFRTDMDGLPVTEESSCSVHSEHKGYMHACGHDGHMAMMLGFAKWLSENSNDVLDNILLIFQPAEEGPGGASPIVKGGYLKKYHVDEIYGIHLYPVVPEGKFGLKSGAMMAMTGELDIDIITKSAHGAQPHQGIDAIVIAAQLISALQSIVSRNVSPIKSSVLTIGRLESGERRNIISGSARLEGTLRAFDKAVYELLKKRIVEILEGYKIAYDLDYKIEIRDLYPPVINDNRLFEQFVRIQGADQCVVLEEQMISEDFAFYQEAVPGLFYFVGTYNAEKGYTFPLHNSKFNFDETVLLNGIKSYVNVLLDYNKSRK</sequence>
<dbReference type="SUPFAM" id="SSF53187">
    <property type="entry name" value="Zn-dependent exopeptidases"/>
    <property type="match status" value="1"/>
</dbReference>
<dbReference type="Gene3D" id="3.40.630.10">
    <property type="entry name" value="Zn peptidases"/>
    <property type="match status" value="1"/>
</dbReference>
<dbReference type="SUPFAM" id="SSF55031">
    <property type="entry name" value="Bacterial exopeptidase dimerisation domain"/>
    <property type="match status" value="1"/>
</dbReference>
<proteinExistence type="predicted"/>
<dbReference type="InterPro" id="IPR036264">
    <property type="entry name" value="Bact_exopeptidase_dim_dom"/>
</dbReference>
<reference evidence="2 3" key="1">
    <citation type="submission" date="2020-11" db="EMBL/GenBank/DDBJ databases">
        <title>Fusibacter basophilias sp. nov.</title>
        <authorList>
            <person name="Qiu D."/>
        </authorList>
    </citation>
    <scope>NUCLEOTIDE SEQUENCE [LARGE SCALE GENOMIC DNA]</scope>
    <source>
        <strain evidence="2 3">Q10-2</strain>
    </source>
</reference>
<dbReference type="PANTHER" id="PTHR11014">
    <property type="entry name" value="PEPTIDASE M20 FAMILY MEMBER"/>
    <property type="match status" value="1"/>
</dbReference>
<dbReference type="PANTHER" id="PTHR11014:SF98">
    <property type="entry name" value="N-ACETYLDIAMINOPIMELATE DEACETYLASE"/>
    <property type="match status" value="1"/>
</dbReference>
<protein>
    <submittedName>
        <fullName evidence="2">Amidohydrolase</fullName>
    </submittedName>
</protein>
<dbReference type="NCBIfam" id="TIGR01891">
    <property type="entry name" value="amidohydrolases"/>
    <property type="match status" value="1"/>
</dbReference>
<evidence type="ECO:0000259" key="1">
    <source>
        <dbReference type="Pfam" id="PF07687"/>
    </source>
</evidence>
<evidence type="ECO:0000313" key="3">
    <source>
        <dbReference type="Proteomes" id="UP000614200"/>
    </source>
</evidence>
<name>A0ABR9ZQV3_9FIRM</name>
<dbReference type="Pfam" id="PF01546">
    <property type="entry name" value="Peptidase_M20"/>
    <property type="match status" value="1"/>
</dbReference>
<dbReference type="InterPro" id="IPR011650">
    <property type="entry name" value="Peptidase_M20_dimer"/>
</dbReference>
<dbReference type="InterPro" id="IPR017439">
    <property type="entry name" value="Amidohydrolase"/>
</dbReference>
<dbReference type="PIRSF" id="PIRSF005962">
    <property type="entry name" value="Pept_M20D_amidohydro"/>
    <property type="match status" value="1"/>
</dbReference>
<gene>
    <name evidence="2" type="ORF">ISU02_06770</name>
</gene>
<feature type="domain" description="Peptidase M20 dimerisation" evidence="1">
    <location>
        <begin position="183"/>
        <end position="275"/>
    </location>
</feature>
<dbReference type="InterPro" id="IPR002933">
    <property type="entry name" value="Peptidase_M20"/>
</dbReference>
<organism evidence="2 3">
    <name type="scientific">Fusibacter ferrireducens</name>
    <dbReference type="NCBI Taxonomy" id="2785058"/>
    <lineage>
        <taxon>Bacteria</taxon>
        <taxon>Bacillati</taxon>
        <taxon>Bacillota</taxon>
        <taxon>Clostridia</taxon>
        <taxon>Eubacteriales</taxon>
        <taxon>Eubacteriales Family XII. Incertae Sedis</taxon>
        <taxon>Fusibacter</taxon>
    </lineage>
</organism>